<accession>A0A3N1ZQT7</accession>
<dbReference type="Gene3D" id="3.30.530.20">
    <property type="match status" value="1"/>
</dbReference>
<proteinExistence type="predicted"/>
<dbReference type="AlphaFoldDB" id="A0A3N1ZQT7"/>
<dbReference type="InterPro" id="IPR023393">
    <property type="entry name" value="START-like_dom_sf"/>
</dbReference>
<name>A0A3N1ZQT7_9ACTN</name>
<reference evidence="1 2" key="1">
    <citation type="submission" date="2018-11" db="EMBL/GenBank/DDBJ databases">
        <title>Sequencing the genomes of 1000 actinobacteria strains.</title>
        <authorList>
            <person name="Klenk H.-P."/>
        </authorList>
    </citation>
    <scope>NUCLEOTIDE SEQUENCE [LARGE SCALE GENOMIC DNA]</scope>
    <source>
        <strain evidence="1 2">DSM 10546</strain>
    </source>
</reference>
<comment type="caution">
    <text evidence="1">The sequence shown here is derived from an EMBL/GenBank/DDBJ whole genome shotgun (WGS) entry which is preliminary data.</text>
</comment>
<dbReference type="SUPFAM" id="SSF55961">
    <property type="entry name" value="Bet v1-like"/>
    <property type="match status" value="1"/>
</dbReference>
<sequence>MDKEHTSRWLGSLSADPEEGGDYRIVFHEVDPAAQVSWTIRRCVPGQGLVVSWQAPMNRHHSSRSGWLGTAQAPACISTTPICGRPLPEPGMRQAGRFIWSSWPRVWPMVQEQ</sequence>
<dbReference type="Proteomes" id="UP000275749">
    <property type="component" value="Unassembled WGS sequence"/>
</dbReference>
<organism evidence="1 2">
    <name type="scientific">Luteococcus japonicus</name>
    <dbReference type="NCBI Taxonomy" id="33984"/>
    <lineage>
        <taxon>Bacteria</taxon>
        <taxon>Bacillati</taxon>
        <taxon>Actinomycetota</taxon>
        <taxon>Actinomycetes</taxon>
        <taxon>Propionibacteriales</taxon>
        <taxon>Propionibacteriaceae</taxon>
        <taxon>Luteococcus</taxon>
    </lineage>
</organism>
<dbReference type="EMBL" id="RKHG01000001">
    <property type="protein sequence ID" value="ROR53269.1"/>
    <property type="molecule type" value="Genomic_DNA"/>
</dbReference>
<evidence type="ECO:0000313" key="2">
    <source>
        <dbReference type="Proteomes" id="UP000275749"/>
    </source>
</evidence>
<evidence type="ECO:0000313" key="1">
    <source>
        <dbReference type="EMBL" id="ROR53269.1"/>
    </source>
</evidence>
<gene>
    <name evidence="1" type="ORF">EDD41_0401</name>
</gene>
<protein>
    <submittedName>
        <fullName evidence="1">Uncharacterized protein</fullName>
    </submittedName>
</protein>